<keyword evidence="3" id="KW-1185">Reference proteome</keyword>
<protein>
    <recommendedName>
        <fullName evidence="1">F-box domain-containing protein</fullName>
    </recommendedName>
</protein>
<feature type="domain" description="F-box" evidence="1">
    <location>
        <begin position="25"/>
        <end position="72"/>
    </location>
</feature>
<dbReference type="InterPro" id="IPR036047">
    <property type="entry name" value="F-box-like_dom_sf"/>
</dbReference>
<dbReference type="EMBL" id="OZ075128">
    <property type="protein sequence ID" value="CAL4955667.1"/>
    <property type="molecule type" value="Genomic_DNA"/>
</dbReference>
<organism evidence="2 3">
    <name type="scientific">Urochloa decumbens</name>
    <dbReference type="NCBI Taxonomy" id="240449"/>
    <lineage>
        <taxon>Eukaryota</taxon>
        <taxon>Viridiplantae</taxon>
        <taxon>Streptophyta</taxon>
        <taxon>Embryophyta</taxon>
        <taxon>Tracheophyta</taxon>
        <taxon>Spermatophyta</taxon>
        <taxon>Magnoliopsida</taxon>
        <taxon>Liliopsida</taxon>
        <taxon>Poales</taxon>
        <taxon>Poaceae</taxon>
        <taxon>PACMAD clade</taxon>
        <taxon>Panicoideae</taxon>
        <taxon>Panicodae</taxon>
        <taxon>Paniceae</taxon>
        <taxon>Melinidinae</taxon>
        <taxon>Urochloa</taxon>
    </lineage>
</organism>
<dbReference type="Gene3D" id="1.20.1280.50">
    <property type="match status" value="1"/>
</dbReference>
<evidence type="ECO:0000313" key="2">
    <source>
        <dbReference type="EMBL" id="CAL4955667.1"/>
    </source>
</evidence>
<dbReference type="Pfam" id="PF12937">
    <property type="entry name" value="F-box-like"/>
    <property type="match status" value="1"/>
</dbReference>
<dbReference type="SMART" id="SM00256">
    <property type="entry name" value="FBOX"/>
    <property type="match status" value="1"/>
</dbReference>
<dbReference type="InterPro" id="IPR001810">
    <property type="entry name" value="F-box_dom"/>
</dbReference>
<evidence type="ECO:0000313" key="3">
    <source>
        <dbReference type="Proteomes" id="UP001497457"/>
    </source>
</evidence>
<evidence type="ECO:0000259" key="1">
    <source>
        <dbReference type="PROSITE" id="PS50181"/>
    </source>
</evidence>
<sequence>MAGGRQRRKRRLREARKAATSAAVATHIFSLPDDILRLIFLRLRSLATLVRAACACRAWRRAVASSPAFRRRFRTLHPVPLLGVFADSEHSGLTRMFSVTGHVPSATDGLDDPTWEMTGLPVFFAAAQRHADSDVLAVLRGGDFVLTPLIADHDDDAPLRWRVIDCRDGYLLLLPSLDAIQFATVNPLARQRPDYIDISDVDVVAAEEHRGQFVSLDVHMLPSDEDLMSFRLVWLFHDESRVRAAVFSSEDWEWRVLPWVEVVAPREEEDDNGGEWLDFGTQATGLVCWGFKKQQRMLTLDTKTMEFSVWELPQRLNPEDFWLRHSLTVDGAEKWVLDDILGYSEEPELLNNVGTPDVVAIRDGFVYLVASEAVLSLCLKTWKLEKLFPRNFGEYFYPYFMSWPCSLVGSYGKFAALKDQDVATNDA</sequence>
<dbReference type="SUPFAM" id="SSF81383">
    <property type="entry name" value="F-box domain"/>
    <property type="match status" value="1"/>
</dbReference>
<dbReference type="AlphaFoldDB" id="A0ABC8Z540"/>
<name>A0ABC8Z540_9POAL</name>
<proteinExistence type="predicted"/>
<dbReference type="PROSITE" id="PS50181">
    <property type="entry name" value="FBOX"/>
    <property type="match status" value="1"/>
</dbReference>
<dbReference type="CDD" id="cd09917">
    <property type="entry name" value="F-box_SF"/>
    <property type="match status" value="1"/>
</dbReference>
<dbReference type="PANTHER" id="PTHR33207">
    <property type="entry name" value="F-BOX DOMAIN CONTAINING PROTEIN-RELATED"/>
    <property type="match status" value="1"/>
</dbReference>
<accession>A0ABC8Z540</accession>
<gene>
    <name evidence="2" type="ORF">URODEC1_LOCUS41573</name>
</gene>
<reference evidence="2 3" key="2">
    <citation type="submission" date="2024-10" db="EMBL/GenBank/DDBJ databases">
        <authorList>
            <person name="Ryan C."/>
        </authorList>
    </citation>
    <scope>NUCLEOTIDE SEQUENCE [LARGE SCALE GENOMIC DNA]</scope>
</reference>
<reference evidence="3" key="1">
    <citation type="submission" date="2024-06" db="EMBL/GenBank/DDBJ databases">
        <authorList>
            <person name="Ryan C."/>
        </authorList>
    </citation>
    <scope>NUCLEOTIDE SEQUENCE [LARGE SCALE GENOMIC DNA]</scope>
</reference>
<dbReference type="Proteomes" id="UP001497457">
    <property type="component" value="Chromosome 18b"/>
</dbReference>